<name>A0A8S4RGC8_9NEOP</name>
<keyword evidence="1" id="KW-0732">Signal</keyword>
<evidence type="ECO:0000313" key="3">
    <source>
        <dbReference type="Proteomes" id="UP000838756"/>
    </source>
</evidence>
<dbReference type="Proteomes" id="UP000838756">
    <property type="component" value="Unassembled WGS sequence"/>
</dbReference>
<keyword evidence="3" id="KW-1185">Reference proteome</keyword>
<proteinExistence type="predicted"/>
<feature type="signal peptide" evidence="1">
    <location>
        <begin position="1"/>
        <end position="18"/>
    </location>
</feature>
<comment type="caution">
    <text evidence="2">The sequence shown here is derived from an EMBL/GenBank/DDBJ whole genome shotgun (WGS) entry which is preliminary data.</text>
</comment>
<sequence>MAIANLLDVMFCSWLIFACEQLQHLKAIMKPLMELSASLDTYRPNTAELFKVSSTGNNAFKTIAFNNMGNGSDSAWLNRLCQNS</sequence>
<protein>
    <submittedName>
        <fullName evidence="2">Jg7059 protein</fullName>
    </submittedName>
</protein>
<evidence type="ECO:0000313" key="2">
    <source>
        <dbReference type="EMBL" id="CAH2236296.1"/>
    </source>
</evidence>
<reference evidence="2" key="1">
    <citation type="submission" date="2022-03" db="EMBL/GenBank/DDBJ databases">
        <authorList>
            <person name="Lindestad O."/>
        </authorList>
    </citation>
    <scope>NUCLEOTIDE SEQUENCE</scope>
</reference>
<dbReference type="EMBL" id="CAKXAJ010025199">
    <property type="protein sequence ID" value="CAH2236296.1"/>
    <property type="molecule type" value="Genomic_DNA"/>
</dbReference>
<organism evidence="2 3">
    <name type="scientific">Pararge aegeria aegeria</name>
    <dbReference type="NCBI Taxonomy" id="348720"/>
    <lineage>
        <taxon>Eukaryota</taxon>
        <taxon>Metazoa</taxon>
        <taxon>Ecdysozoa</taxon>
        <taxon>Arthropoda</taxon>
        <taxon>Hexapoda</taxon>
        <taxon>Insecta</taxon>
        <taxon>Pterygota</taxon>
        <taxon>Neoptera</taxon>
        <taxon>Endopterygota</taxon>
        <taxon>Lepidoptera</taxon>
        <taxon>Glossata</taxon>
        <taxon>Ditrysia</taxon>
        <taxon>Papilionoidea</taxon>
        <taxon>Nymphalidae</taxon>
        <taxon>Satyrinae</taxon>
        <taxon>Satyrini</taxon>
        <taxon>Parargina</taxon>
        <taxon>Pararge</taxon>
    </lineage>
</organism>
<evidence type="ECO:0000256" key="1">
    <source>
        <dbReference type="SAM" id="SignalP"/>
    </source>
</evidence>
<accession>A0A8S4RGC8</accession>
<dbReference type="AlphaFoldDB" id="A0A8S4RGC8"/>
<gene>
    <name evidence="2" type="primary">jg7059</name>
    <name evidence="2" type="ORF">PAEG_LOCUS13753</name>
</gene>
<feature type="chain" id="PRO_5035897835" evidence="1">
    <location>
        <begin position="19"/>
        <end position="84"/>
    </location>
</feature>
<dbReference type="OrthoDB" id="8175157at2759"/>